<feature type="transmembrane region" description="Helical" evidence="1">
    <location>
        <begin position="29"/>
        <end position="47"/>
    </location>
</feature>
<reference evidence="3" key="2">
    <citation type="journal article" date="2021" name="PeerJ">
        <title>Extensive microbial diversity within the chicken gut microbiome revealed by metagenomics and culture.</title>
        <authorList>
            <person name="Gilroy R."/>
            <person name="Ravi A."/>
            <person name="Getino M."/>
            <person name="Pursley I."/>
            <person name="Horton D.L."/>
            <person name="Alikhan N.F."/>
            <person name="Baker D."/>
            <person name="Gharbi K."/>
            <person name="Hall N."/>
            <person name="Watson M."/>
            <person name="Adriaenssens E.M."/>
            <person name="Foster-Nyarko E."/>
            <person name="Jarju S."/>
            <person name="Secka A."/>
            <person name="Antonio M."/>
            <person name="Oren A."/>
            <person name="Chaudhuri R.R."/>
            <person name="La Ragione R."/>
            <person name="Hildebrand F."/>
            <person name="Pallen M.J."/>
        </authorList>
    </citation>
    <scope>NUCLEOTIDE SEQUENCE</scope>
    <source>
        <strain evidence="3">1370</strain>
    </source>
</reference>
<reference evidence="3" key="1">
    <citation type="submission" date="2020-10" db="EMBL/GenBank/DDBJ databases">
        <authorList>
            <person name="Gilroy R."/>
        </authorList>
    </citation>
    <scope>NUCLEOTIDE SEQUENCE</scope>
    <source>
        <strain evidence="3">1370</strain>
    </source>
</reference>
<feature type="transmembrane region" description="Helical" evidence="1">
    <location>
        <begin position="59"/>
        <end position="83"/>
    </location>
</feature>
<keyword evidence="1" id="KW-0812">Transmembrane</keyword>
<dbReference type="PANTHER" id="PTHR34473:SF2">
    <property type="entry name" value="UPF0699 TRANSMEMBRANE PROTEIN YDBT"/>
    <property type="match status" value="1"/>
</dbReference>
<dbReference type="Proteomes" id="UP000823960">
    <property type="component" value="Unassembled WGS sequence"/>
</dbReference>
<keyword evidence="1" id="KW-0472">Membrane</keyword>
<accession>A0A9D1NQ53</accession>
<feature type="transmembrane region" description="Helical" evidence="1">
    <location>
        <begin position="386"/>
        <end position="403"/>
    </location>
</feature>
<keyword evidence="1" id="KW-1133">Transmembrane helix</keyword>
<dbReference type="PANTHER" id="PTHR34473">
    <property type="entry name" value="UPF0699 TRANSMEMBRANE PROTEIN YDBS"/>
    <property type="match status" value="1"/>
</dbReference>
<dbReference type="AlphaFoldDB" id="A0A9D1NQ53"/>
<proteinExistence type="predicted"/>
<dbReference type="EMBL" id="DVOL01000045">
    <property type="protein sequence ID" value="HIV10771.1"/>
    <property type="molecule type" value="Genomic_DNA"/>
</dbReference>
<organism evidence="3 4">
    <name type="scientific">Candidatus Faeciplasma avium</name>
    <dbReference type="NCBI Taxonomy" id="2840798"/>
    <lineage>
        <taxon>Bacteria</taxon>
        <taxon>Bacillati</taxon>
        <taxon>Bacillota</taxon>
        <taxon>Clostridia</taxon>
        <taxon>Eubacteriales</taxon>
        <taxon>Oscillospiraceae</taxon>
        <taxon>Oscillospiraceae incertae sedis</taxon>
        <taxon>Candidatus Faeciplasma</taxon>
    </lineage>
</organism>
<feature type="transmembrane region" description="Helical" evidence="1">
    <location>
        <begin position="226"/>
        <end position="254"/>
    </location>
</feature>
<comment type="caution">
    <text evidence="3">The sequence shown here is derived from an EMBL/GenBank/DDBJ whole genome shotgun (WGS) entry which is preliminary data.</text>
</comment>
<name>A0A9D1NQ53_9FIRM</name>
<feature type="domain" description="YdbS-like PH" evidence="2">
    <location>
        <begin position="413"/>
        <end position="486"/>
    </location>
</feature>
<evidence type="ECO:0000313" key="3">
    <source>
        <dbReference type="EMBL" id="HIV10771.1"/>
    </source>
</evidence>
<feature type="transmembrane region" description="Helical" evidence="1">
    <location>
        <begin position="175"/>
        <end position="197"/>
    </location>
</feature>
<gene>
    <name evidence="3" type="ORF">IAD28_03635</name>
</gene>
<sequence>MNGSLSGGSRGSVSGQQHFIKFFSYTTKYFWLLVIPLLRSLYSLAFSPDALGSWLRGSWLDIIVLLAIIAFAWLRLISVSYSFDGEKIEVRRGIIAVSQDVVFYSQISTLSLKQGIFYCALGAVKVYVATNAGIFDRADITLVMKKRDADRLYLFMKRSRVKSLGYSVSPNKPRLLIFSLLFSSTLSGVLVALAFIMETSQVFDREAEAKLILDTLSEFANRLAHIIPPAAAGVSAVILISWLTSFITNLFYFWDYIITKTKDSIYIKSGLIAKNRHIIYLERVNYIDLRQSMLAMLLRVSSLHCHCSGYGSTGRSELSVVLPITPGKEVRSTIREVFPDYPSPELSVKSSLKALGGFYFWPAAFSLIPLAGYIVCELFMTQWHSVALTAFVIAELPVVWLAVTKTLSLFITGVGIKEDHIVLRYLKGYGFHTVIAPIDRVTKVVIRQTVAQTVNRTCTVIVYTASDSRVKHKIYGIELDRALRLFEGHGFDLYFNESPSEGW</sequence>
<evidence type="ECO:0000313" key="4">
    <source>
        <dbReference type="Proteomes" id="UP000823960"/>
    </source>
</evidence>
<feature type="domain" description="YdbS-like PH" evidence="2">
    <location>
        <begin position="80"/>
        <end position="134"/>
    </location>
</feature>
<evidence type="ECO:0000259" key="2">
    <source>
        <dbReference type="Pfam" id="PF03703"/>
    </source>
</evidence>
<dbReference type="Pfam" id="PF03703">
    <property type="entry name" value="bPH_2"/>
    <property type="match status" value="3"/>
</dbReference>
<feature type="transmembrane region" description="Helical" evidence="1">
    <location>
        <begin position="358"/>
        <end position="380"/>
    </location>
</feature>
<protein>
    <submittedName>
        <fullName evidence="3">PH domain-containing protein</fullName>
    </submittedName>
</protein>
<feature type="domain" description="YdbS-like PH" evidence="2">
    <location>
        <begin position="254"/>
        <end position="323"/>
    </location>
</feature>
<evidence type="ECO:0000256" key="1">
    <source>
        <dbReference type="SAM" id="Phobius"/>
    </source>
</evidence>
<dbReference type="InterPro" id="IPR005182">
    <property type="entry name" value="YdbS-like_PH"/>
</dbReference>